<evidence type="ECO:0000313" key="2">
    <source>
        <dbReference type="EMBL" id="SUL28327.1"/>
    </source>
</evidence>
<reference evidence="2 3" key="2">
    <citation type="submission" date="2018-06" db="EMBL/GenBank/DDBJ databases">
        <authorList>
            <consortium name="Pathogen Informatics"/>
            <person name="Doyle S."/>
        </authorList>
    </citation>
    <scope>NUCLEOTIDE SEQUENCE [LARGE SCALE GENOMIC DNA]</scope>
    <source>
        <strain evidence="2 3">NCTC10702</strain>
    </source>
</reference>
<dbReference type="EMBL" id="UHBY01000001">
    <property type="protein sequence ID" value="SUL28327.1"/>
    <property type="molecule type" value="Genomic_DNA"/>
</dbReference>
<proteinExistence type="predicted"/>
<geneLocation type="plasmid" evidence="1">
    <name>pWBG637</name>
</geneLocation>
<name>A0A1B3ISU1_STAAU</name>
<sequence length="70" mass="8270">MENKTHYFEAHGKDYKLEVAKDMFGCEGVTVVENGLYMGMIDCTDERDYKRIESMIRADKHFVYTDEVYC</sequence>
<reference evidence="1" key="1">
    <citation type="submission" date="2016-04" db="EMBL/GenBank/DDBJ databases">
        <title>Sequencing of conjugative plasmid pWBG637.</title>
        <authorList>
            <person name="Ramsay J.P."/>
        </authorList>
    </citation>
    <scope>NUCLEOTIDE SEQUENCE</scope>
    <source>
        <strain evidence="1">WBG1024</strain>
        <plasmid evidence="1">pWBG637</plasmid>
    </source>
</reference>
<evidence type="ECO:0000313" key="1">
    <source>
        <dbReference type="EMBL" id="AOF44135.1"/>
    </source>
</evidence>
<keyword evidence="1" id="KW-0614">Plasmid</keyword>
<dbReference type="RefSeq" id="WP_031864852.1">
    <property type="nucleotide sequence ID" value="NZ_BDWJ01000010.1"/>
</dbReference>
<evidence type="ECO:0000313" key="3">
    <source>
        <dbReference type="Proteomes" id="UP000254116"/>
    </source>
</evidence>
<accession>A0A1B3ISU1</accession>
<organism evidence="1">
    <name type="scientific">Staphylococcus aureus</name>
    <dbReference type="NCBI Taxonomy" id="1280"/>
    <lineage>
        <taxon>Bacteria</taxon>
        <taxon>Bacillati</taxon>
        <taxon>Bacillota</taxon>
        <taxon>Bacilli</taxon>
        <taxon>Bacillales</taxon>
        <taxon>Staphylococcaceae</taxon>
        <taxon>Staphylococcus</taxon>
    </lineage>
</organism>
<gene>
    <name evidence="2" type="ORF">NCTC10702_00008</name>
    <name evidence="1" type="ORF">pWBG637_00009</name>
</gene>
<dbReference type="EMBL" id="KX086582">
    <property type="protein sequence ID" value="AOF44135.1"/>
    <property type="molecule type" value="Genomic_DNA"/>
</dbReference>
<protein>
    <submittedName>
        <fullName evidence="1">Uncharacterized protein</fullName>
    </submittedName>
</protein>
<dbReference type="Proteomes" id="UP000254116">
    <property type="component" value="Unassembled WGS sequence"/>
</dbReference>
<dbReference type="AlphaFoldDB" id="A0A1B3ISU1"/>